<sequence>MKFTTSILFCFGSLSSTLALSIAEINGPAFISPYKDQTVANVTGLVTAVGSSGFYLRDLPSVKKPKKLDGSSAIYVYGSSSAKQVAVGDVITLSGKVEEYRSNDLYIPLTEITGARDILKVSSGNTVEPIDLSKLKIPTEQYSKLDDGNIFGVPNNQALISVVNATLEPKKYGLDFWESLVGELVYVKDPAALGKTSNYGDVWVRSKSWKATGLNKRGGLTISASGNDKKTDANPEAIVIGSPALDNTRNPSNIKLGDTLGPLTGVVTYAFGFYRIIPTTALTVTNSATSDYPATSLKSSGSCSGLSVGQYNVENLTPKSAHIPGIASHIVNKLNSPDLLFLQEVQDNDGTTNSGTVSANETLSTLISAIAEAGGVTYNFVDISPSNNQDGGAPGGNIRVSYLYNPSILSLRNPNPGDATTAITVSKGLKGVPELSLNPGRIAPAEAAWTASRKPLVAAFNVKGSSSPLFTINVHFGSKGGSSSTQGDARPPINGGVEDRLAQATLLKNFVNDITAIDANAKIIAAGDFNEFPFVAPMLVIEDNKFRNIDEVAGIKEEERYSYGYDGNCQQLDNMFVSKGVWKGRGVRAYEHVHVNTWAGNEQVSDHDPAVGILDVC</sequence>
<dbReference type="EMBL" id="ML220147">
    <property type="protein sequence ID" value="TGZ77931.1"/>
    <property type="molecule type" value="Genomic_DNA"/>
</dbReference>
<dbReference type="InterPro" id="IPR036691">
    <property type="entry name" value="Endo/exonu/phosph_ase_sf"/>
</dbReference>
<dbReference type="STRING" id="341454.A0A4S2MLK5"/>
<dbReference type="Pfam" id="PF03372">
    <property type="entry name" value="Exo_endo_phos"/>
    <property type="match status" value="1"/>
</dbReference>
<keyword evidence="3" id="KW-0269">Exonuclease</keyword>
<proteinExistence type="predicted"/>
<dbReference type="PANTHER" id="PTHR42834">
    <property type="entry name" value="ENDONUCLEASE/EXONUCLEASE/PHOSPHATASE FAMILY PROTEIN (AFU_ORTHOLOGUE AFUA_3G09210)"/>
    <property type="match status" value="1"/>
</dbReference>
<evidence type="ECO:0000256" key="1">
    <source>
        <dbReference type="SAM" id="SignalP"/>
    </source>
</evidence>
<keyword evidence="4" id="KW-1185">Reference proteome</keyword>
<dbReference type="AlphaFoldDB" id="A0A4S2MLK5"/>
<dbReference type="PANTHER" id="PTHR42834:SF1">
    <property type="entry name" value="ENDONUCLEASE_EXONUCLEASE_PHOSPHATASE FAMILY PROTEIN (AFU_ORTHOLOGUE AFUA_3G09210)"/>
    <property type="match status" value="1"/>
</dbReference>
<feature type="signal peptide" evidence="1">
    <location>
        <begin position="1"/>
        <end position="19"/>
    </location>
</feature>
<keyword evidence="3" id="KW-0378">Hydrolase</keyword>
<dbReference type="InterPro" id="IPR005135">
    <property type="entry name" value="Endo/exonuclease/phosphatase"/>
</dbReference>
<evidence type="ECO:0000259" key="2">
    <source>
        <dbReference type="Pfam" id="PF03372"/>
    </source>
</evidence>
<feature type="chain" id="PRO_5020356495" evidence="1">
    <location>
        <begin position="20"/>
        <end position="617"/>
    </location>
</feature>
<organism evidence="3 4">
    <name type="scientific">Ascodesmis nigricans</name>
    <dbReference type="NCBI Taxonomy" id="341454"/>
    <lineage>
        <taxon>Eukaryota</taxon>
        <taxon>Fungi</taxon>
        <taxon>Dikarya</taxon>
        <taxon>Ascomycota</taxon>
        <taxon>Pezizomycotina</taxon>
        <taxon>Pezizomycetes</taxon>
        <taxon>Pezizales</taxon>
        <taxon>Ascodesmidaceae</taxon>
        <taxon>Ascodesmis</taxon>
    </lineage>
</organism>
<evidence type="ECO:0000313" key="3">
    <source>
        <dbReference type="EMBL" id="TGZ77931.1"/>
    </source>
</evidence>
<dbReference type="SUPFAM" id="SSF56219">
    <property type="entry name" value="DNase I-like"/>
    <property type="match status" value="1"/>
</dbReference>
<name>A0A4S2MLK5_9PEZI</name>
<evidence type="ECO:0000313" key="4">
    <source>
        <dbReference type="Proteomes" id="UP000298138"/>
    </source>
</evidence>
<dbReference type="GO" id="GO:0004527">
    <property type="term" value="F:exonuclease activity"/>
    <property type="evidence" value="ECO:0007669"/>
    <property type="project" value="UniProtKB-KW"/>
</dbReference>
<dbReference type="InParanoid" id="A0A4S2MLK5"/>
<dbReference type="GO" id="GO:0004519">
    <property type="term" value="F:endonuclease activity"/>
    <property type="evidence" value="ECO:0007669"/>
    <property type="project" value="UniProtKB-KW"/>
</dbReference>
<dbReference type="CDD" id="cd04486">
    <property type="entry name" value="YhcR_OBF_like"/>
    <property type="match status" value="1"/>
</dbReference>
<gene>
    <name evidence="3" type="ORF">EX30DRAFT_374255</name>
</gene>
<protein>
    <submittedName>
        <fullName evidence="3">Endonuclease/exonuclease/phosphatase family protein</fullName>
    </submittedName>
</protein>
<accession>A0A4S2MLK5</accession>
<keyword evidence="3" id="KW-0255">Endonuclease</keyword>
<reference evidence="3 4" key="1">
    <citation type="submission" date="2019-04" db="EMBL/GenBank/DDBJ databases">
        <title>Comparative genomics and transcriptomics to analyze fruiting body development in filamentous ascomycetes.</title>
        <authorList>
            <consortium name="DOE Joint Genome Institute"/>
            <person name="Lutkenhaus R."/>
            <person name="Traeger S."/>
            <person name="Breuer J."/>
            <person name="Kuo A."/>
            <person name="Lipzen A."/>
            <person name="Pangilinan J."/>
            <person name="Dilworth D."/>
            <person name="Sandor L."/>
            <person name="Poggeler S."/>
            <person name="Barry K."/>
            <person name="Grigoriev I.V."/>
            <person name="Nowrousian M."/>
        </authorList>
    </citation>
    <scope>NUCLEOTIDE SEQUENCE [LARGE SCALE GENOMIC DNA]</scope>
    <source>
        <strain evidence="3 4">CBS 389.68</strain>
    </source>
</reference>
<dbReference type="Gene3D" id="3.60.10.10">
    <property type="entry name" value="Endonuclease/exonuclease/phosphatase"/>
    <property type="match status" value="1"/>
</dbReference>
<keyword evidence="3" id="KW-0540">Nuclease</keyword>
<feature type="domain" description="Endonuclease/exonuclease/phosphatase" evidence="2">
    <location>
        <begin position="310"/>
        <end position="607"/>
    </location>
</feature>
<keyword evidence="1" id="KW-0732">Signal</keyword>
<dbReference type="OrthoDB" id="47488at2759"/>
<dbReference type="Proteomes" id="UP000298138">
    <property type="component" value="Unassembled WGS sequence"/>
</dbReference>